<evidence type="ECO:0000313" key="1">
    <source>
        <dbReference type="EMBL" id="KAH7959753.1"/>
    </source>
</evidence>
<reference evidence="1" key="1">
    <citation type="submission" date="2020-05" db="EMBL/GenBank/DDBJ databases">
        <title>Large-scale comparative analyses of tick genomes elucidate their genetic diversity and vector capacities.</title>
        <authorList>
            <person name="Jia N."/>
            <person name="Wang J."/>
            <person name="Shi W."/>
            <person name="Du L."/>
            <person name="Sun Y."/>
            <person name="Zhan W."/>
            <person name="Jiang J."/>
            <person name="Wang Q."/>
            <person name="Zhang B."/>
            <person name="Ji P."/>
            <person name="Sakyi L.B."/>
            <person name="Cui X."/>
            <person name="Yuan T."/>
            <person name="Jiang B."/>
            <person name="Yang W."/>
            <person name="Lam T.T.-Y."/>
            <person name="Chang Q."/>
            <person name="Ding S."/>
            <person name="Wang X."/>
            <person name="Zhu J."/>
            <person name="Ruan X."/>
            <person name="Zhao L."/>
            <person name="Wei J."/>
            <person name="Que T."/>
            <person name="Du C."/>
            <person name="Cheng J."/>
            <person name="Dai P."/>
            <person name="Han X."/>
            <person name="Huang E."/>
            <person name="Gao Y."/>
            <person name="Liu J."/>
            <person name="Shao H."/>
            <person name="Ye R."/>
            <person name="Li L."/>
            <person name="Wei W."/>
            <person name="Wang X."/>
            <person name="Wang C."/>
            <person name="Yang T."/>
            <person name="Huo Q."/>
            <person name="Li W."/>
            <person name="Guo W."/>
            <person name="Chen H."/>
            <person name="Zhou L."/>
            <person name="Ni X."/>
            <person name="Tian J."/>
            <person name="Zhou Y."/>
            <person name="Sheng Y."/>
            <person name="Liu T."/>
            <person name="Pan Y."/>
            <person name="Xia L."/>
            <person name="Li J."/>
            <person name="Zhao F."/>
            <person name="Cao W."/>
        </authorList>
    </citation>
    <scope>NUCLEOTIDE SEQUENCE</scope>
    <source>
        <strain evidence="1">Dsil-2018</strain>
    </source>
</reference>
<sequence>MPKGEGERRTAVAAWIKPSFHRSPRPAYPSQEYAAGTCGCRLGPHRAHAPRHSRELADIRYVADKVCSVVCATVHADRRSLRAPRASVSVMAGKLFKRTFPGMSVEASGVMLRSNSRQLSQIQSQAQVTARFDDREANIPLYLTKGSSPTLLDRNWIHALGVRLPEYQEAVLHVLHVLTKRVLDLEQKFAAALSDQSIACSDNGLVAVQEKIDDLENRSRRSNVLFYGITDSAKSEIWEESERLVNNFCTEKLGLTMTSISRAHRVGRFSSEKKLAYHCQILQ</sequence>
<dbReference type="EMBL" id="CM023472">
    <property type="protein sequence ID" value="KAH7959753.1"/>
    <property type="molecule type" value="Genomic_DNA"/>
</dbReference>
<name>A0ACB8D5W2_DERSI</name>
<evidence type="ECO:0000313" key="2">
    <source>
        <dbReference type="Proteomes" id="UP000821865"/>
    </source>
</evidence>
<keyword evidence="2" id="KW-1185">Reference proteome</keyword>
<proteinExistence type="predicted"/>
<comment type="caution">
    <text evidence="1">The sequence shown here is derived from an EMBL/GenBank/DDBJ whole genome shotgun (WGS) entry which is preliminary data.</text>
</comment>
<gene>
    <name evidence="1" type="ORF">HPB49_013546</name>
</gene>
<dbReference type="Proteomes" id="UP000821865">
    <property type="component" value="Chromosome 3"/>
</dbReference>
<organism evidence="1 2">
    <name type="scientific">Dermacentor silvarum</name>
    <name type="common">Tick</name>
    <dbReference type="NCBI Taxonomy" id="543639"/>
    <lineage>
        <taxon>Eukaryota</taxon>
        <taxon>Metazoa</taxon>
        <taxon>Ecdysozoa</taxon>
        <taxon>Arthropoda</taxon>
        <taxon>Chelicerata</taxon>
        <taxon>Arachnida</taxon>
        <taxon>Acari</taxon>
        <taxon>Parasitiformes</taxon>
        <taxon>Ixodida</taxon>
        <taxon>Ixodoidea</taxon>
        <taxon>Ixodidae</taxon>
        <taxon>Rhipicephalinae</taxon>
        <taxon>Dermacentor</taxon>
    </lineage>
</organism>
<accession>A0ACB8D5W2</accession>
<protein>
    <submittedName>
        <fullName evidence="1">Uncharacterized protein</fullName>
    </submittedName>
</protein>